<evidence type="ECO:0008006" key="3">
    <source>
        <dbReference type="Google" id="ProtNLM"/>
    </source>
</evidence>
<sequence length="402" mass="47524">MKLKSIILAILIANNVSCQKKDDPKVNEQKEIIKSENVMKDETLIKILIKQIEAGNDQTYSAFIDYKKSDLDESVKIIDTILNNNGYRKISNKEFLTKIKNIFGRVIDEKSNIPYLKVDTYKDNICNKKLEYYPFSVDAQYLYIIKSSKFITYFYPLPEIIDYQKLFPQVKKYEDEDIIIEDKIENIKVRASQWKDVKDLAEQRKKNVQTLVARNMYLFNDSRAHFKWLLLNDENFMRSLVTTFGYYNDKELVKWAVDKTEFSEKNIDEVNKVIYNKKCDGKIVFDQQLLNVLGEDDAKANQFYEFIRHGNYTDWLLSDRSNTELTFSQKAEIIARIHSFIYSHAKEYRTVDFMGKFAEYNDSDNKYSKEFKLKNYYNIPAFEKQWKQAKIDGDGISLPGEE</sequence>
<gene>
    <name evidence="1" type="ORF">LNQ49_01325</name>
</gene>
<protein>
    <recommendedName>
        <fullName evidence="3">Lipoprotein</fullName>
    </recommendedName>
</protein>
<dbReference type="EMBL" id="JAJJMO010000001">
    <property type="protein sequence ID" value="MCC9070245.1"/>
    <property type="molecule type" value="Genomic_DNA"/>
</dbReference>
<reference evidence="1" key="1">
    <citation type="submission" date="2021-11" db="EMBL/GenBank/DDBJ databases">
        <title>Description of novel Flavobacterium species.</title>
        <authorList>
            <person name="Saticioglu I.B."/>
            <person name="Ay H."/>
            <person name="Altun S."/>
            <person name="Duman M."/>
        </authorList>
    </citation>
    <scope>NUCLEOTIDE SEQUENCE</scope>
    <source>
        <strain evidence="1">F-65</strain>
    </source>
</reference>
<keyword evidence="2" id="KW-1185">Reference proteome</keyword>
<evidence type="ECO:0000313" key="1">
    <source>
        <dbReference type="EMBL" id="MCC9070245.1"/>
    </source>
</evidence>
<name>A0ABS8MQM6_9FLAO</name>
<dbReference type="RefSeq" id="WP_229986994.1">
    <property type="nucleotide sequence ID" value="NZ_JAJJMO010000001.1"/>
</dbReference>
<evidence type="ECO:0000313" key="2">
    <source>
        <dbReference type="Proteomes" id="UP001430919"/>
    </source>
</evidence>
<organism evidence="1 2">
    <name type="scientific">Flavobacterium pisciphilum</name>
    <dbReference type="NCBI Taxonomy" id="2893755"/>
    <lineage>
        <taxon>Bacteria</taxon>
        <taxon>Pseudomonadati</taxon>
        <taxon>Bacteroidota</taxon>
        <taxon>Flavobacteriia</taxon>
        <taxon>Flavobacteriales</taxon>
        <taxon>Flavobacteriaceae</taxon>
        <taxon>Flavobacterium</taxon>
    </lineage>
</organism>
<dbReference type="Proteomes" id="UP001430919">
    <property type="component" value="Unassembled WGS sequence"/>
</dbReference>
<accession>A0ABS8MQM6</accession>
<proteinExistence type="predicted"/>
<comment type="caution">
    <text evidence="1">The sequence shown here is derived from an EMBL/GenBank/DDBJ whole genome shotgun (WGS) entry which is preliminary data.</text>
</comment>